<evidence type="ECO:0000256" key="3">
    <source>
        <dbReference type="SAM" id="MobiDB-lite"/>
    </source>
</evidence>
<protein>
    <recommendedName>
        <fullName evidence="7">Late embryogenesis abundant protein LEA-2 subgroup domain-containing protein</fullName>
    </recommendedName>
</protein>
<comment type="caution">
    <text evidence="5">The sequence shown here is derived from an EMBL/GenBank/DDBJ whole genome shotgun (WGS) entry which is preliminary data.</text>
</comment>
<gene>
    <name evidence="5" type="ORF">RND81_11G011600</name>
</gene>
<dbReference type="PANTHER" id="PTHR31234:SF42">
    <property type="entry name" value="LATE EMBRYOGENESIS ABUNDANT (LEA) HYDROXYPROLINE-RICH GLYCOPROTEIN FAMILY"/>
    <property type="match status" value="1"/>
</dbReference>
<organism evidence="5 6">
    <name type="scientific">Saponaria officinalis</name>
    <name type="common">Common soapwort</name>
    <name type="synonym">Lychnis saponaria</name>
    <dbReference type="NCBI Taxonomy" id="3572"/>
    <lineage>
        <taxon>Eukaryota</taxon>
        <taxon>Viridiplantae</taxon>
        <taxon>Streptophyta</taxon>
        <taxon>Embryophyta</taxon>
        <taxon>Tracheophyta</taxon>
        <taxon>Spermatophyta</taxon>
        <taxon>Magnoliopsida</taxon>
        <taxon>eudicotyledons</taxon>
        <taxon>Gunneridae</taxon>
        <taxon>Pentapetalae</taxon>
        <taxon>Caryophyllales</taxon>
        <taxon>Caryophyllaceae</taxon>
        <taxon>Caryophylleae</taxon>
        <taxon>Saponaria</taxon>
    </lineage>
</organism>
<evidence type="ECO:0000256" key="1">
    <source>
        <dbReference type="ARBA" id="ARBA00004370"/>
    </source>
</evidence>
<keyword evidence="6" id="KW-1185">Reference proteome</keyword>
<comment type="subcellular location">
    <subcellularLocation>
        <location evidence="1">Membrane</location>
    </subcellularLocation>
</comment>
<dbReference type="GO" id="GO:0098542">
    <property type="term" value="P:defense response to other organism"/>
    <property type="evidence" value="ECO:0007669"/>
    <property type="project" value="InterPro"/>
</dbReference>
<reference evidence="5" key="1">
    <citation type="submission" date="2024-03" db="EMBL/GenBank/DDBJ databases">
        <title>WGS assembly of Saponaria officinalis var. Norfolk2.</title>
        <authorList>
            <person name="Jenkins J."/>
            <person name="Shu S."/>
            <person name="Grimwood J."/>
            <person name="Barry K."/>
            <person name="Goodstein D."/>
            <person name="Schmutz J."/>
            <person name="Leebens-Mack J."/>
            <person name="Osbourn A."/>
        </authorList>
    </citation>
    <scope>NUCLEOTIDE SEQUENCE [LARGE SCALE GENOMIC DNA]</scope>
    <source>
        <strain evidence="5">JIC</strain>
    </source>
</reference>
<evidence type="ECO:0000256" key="2">
    <source>
        <dbReference type="ARBA" id="ARBA00023136"/>
    </source>
</evidence>
<dbReference type="InterPro" id="IPR044839">
    <property type="entry name" value="NDR1-like"/>
</dbReference>
<dbReference type="Proteomes" id="UP001443914">
    <property type="component" value="Unassembled WGS sequence"/>
</dbReference>
<keyword evidence="4" id="KW-1133">Transmembrane helix</keyword>
<evidence type="ECO:0000313" key="5">
    <source>
        <dbReference type="EMBL" id="KAK9675512.1"/>
    </source>
</evidence>
<evidence type="ECO:0000313" key="6">
    <source>
        <dbReference type="Proteomes" id="UP001443914"/>
    </source>
</evidence>
<dbReference type="AlphaFoldDB" id="A0AAW1HG29"/>
<keyword evidence="4" id="KW-0812">Transmembrane</keyword>
<feature type="compositionally biased region" description="Basic and acidic residues" evidence="3">
    <location>
        <begin position="142"/>
        <end position="160"/>
    </location>
</feature>
<evidence type="ECO:0008006" key="7">
    <source>
        <dbReference type="Google" id="ProtNLM"/>
    </source>
</evidence>
<feature type="transmembrane region" description="Helical" evidence="4">
    <location>
        <begin position="216"/>
        <end position="241"/>
    </location>
</feature>
<dbReference type="EMBL" id="JBDFQZ010000011">
    <property type="protein sequence ID" value="KAK9675512.1"/>
    <property type="molecule type" value="Genomic_DNA"/>
</dbReference>
<dbReference type="GO" id="GO:0005886">
    <property type="term" value="C:plasma membrane"/>
    <property type="evidence" value="ECO:0007669"/>
    <property type="project" value="TreeGrafter"/>
</dbReference>
<dbReference type="PANTHER" id="PTHR31234">
    <property type="entry name" value="LATE EMBRYOGENESIS ABUNDANT (LEA) HYDROXYPROLINE-RICH GLYCOPROTEIN FAMILY"/>
    <property type="match status" value="1"/>
</dbReference>
<evidence type="ECO:0000256" key="4">
    <source>
        <dbReference type="SAM" id="Phobius"/>
    </source>
</evidence>
<keyword evidence="2 4" id="KW-0472">Membrane</keyword>
<feature type="region of interest" description="Disordered" evidence="3">
    <location>
        <begin position="1"/>
        <end position="203"/>
    </location>
</feature>
<feature type="compositionally biased region" description="Basic and acidic residues" evidence="3">
    <location>
        <begin position="190"/>
        <end position="200"/>
    </location>
</feature>
<name>A0AAW1HG29_SAPOF</name>
<sequence>MSQNGGENNPHFRPRPRPGSDLTIPQHIQPEPMQPWDYHPTQIPLPDRAHSSRPRPRPNPVSMPEHDHQQPPPPMVPVRAPENVYPQRPTPPRRNRPTQQSWPVDILPVDQPNRHSRPVEGPPGSQPTQHFGPLGTPTPPIHQDKPKPARESRPQHDPRRQPTQHFGPVGGGVVHQDRPKPARQSRPHHGTSEHGPRRENLMYPEQGKTKPITWCGAVFCVILWLVVILGGLLVLVVYLVYRPRTPHFEISSASLNAVYLDMGYLLNADLTVLANFTNPNKRVHVDFSYVSLQLYFDNHLIANQYVEPFSASKAENKLANVEIVSSQVRLPIAVTQKLVTQIQRNRIMFEVNGIFHARSKFGSLLRYSYWLYGHCNIEMTGPPSGIVISSKCYTKD</sequence>
<proteinExistence type="predicted"/>
<accession>A0AAW1HG29</accession>